<accession>A0ABS5S9J7</accession>
<organism evidence="1 2">
    <name type="scientific">Geomobilimonas luticola</name>
    <dbReference type="NCBI Taxonomy" id="1114878"/>
    <lineage>
        <taxon>Bacteria</taxon>
        <taxon>Pseudomonadati</taxon>
        <taxon>Thermodesulfobacteriota</taxon>
        <taxon>Desulfuromonadia</taxon>
        <taxon>Geobacterales</taxon>
        <taxon>Geobacteraceae</taxon>
        <taxon>Geomobilimonas</taxon>
    </lineage>
</organism>
<evidence type="ECO:0000313" key="1">
    <source>
        <dbReference type="EMBL" id="MBT0652043.1"/>
    </source>
</evidence>
<keyword evidence="2" id="KW-1185">Reference proteome</keyword>
<protein>
    <recommendedName>
        <fullName evidence="3">DUF4440 domain-containing protein</fullName>
    </recommendedName>
</protein>
<dbReference type="RefSeq" id="WP_214174014.1">
    <property type="nucleotide sequence ID" value="NZ_JAHCVK010000001.1"/>
</dbReference>
<name>A0ABS5S9J7_9BACT</name>
<reference evidence="1 2" key="1">
    <citation type="submission" date="2021-05" db="EMBL/GenBank/DDBJ databases">
        <title>The draft genome of Geobacter luticola JCM 17780.</title>
        <authorList>
            <person name="Xu Z."/>
            <person name="Masuda Y."/>
            <person name="Itoh H."/>
            <person name="Senoo K."/>
        </authorList>
    </citation>
    <scope>NUCLEOTIDE SEQUENCE [LARGE SCALE GENOMIC DNA]</scope>
    <source>
        <strain evidence="1 2">JCM 17780</strain>
    </source>
</reference>
<dbReference type="EMBL" id="JAHCVK010000001">
    <property type="protein sequence ID" value="MBT0652043.1"/>
    <property type="molecule type" value="Genomic_DNA"/>
</dbReference>
<gene>
    <name evidence="1" type="ORF">KI810_03180</name>
</gene>
<evidence type="ECO:0008006" key="3">
    <source>
        <dbReference type="Google" id="ProtNLM"/>
    </source>
</evidence>
<evidence type="ECO:0000313" key="2">
    <source>
        <dbReference type="Proteomes" id="UP000756860"/>
    </source>
</evidence>
<proteinExistence type="predicted"/>
<comment type="caution">
    <text evidence="1">The sequence shown here is derived from an EMBL/GenBank/DDBJ whole genome shotgun (WGS) entry which is preliminary data.</text>
</comment>
<dbReference type="Proteomes" id="UP000756860">
    <property type="component" value="Unassembled WGS sequence"/>
</dbReference>
<sequence>MNSANPKPILCLLISVMLFSFLGMAIDRPLFPFIVRGERSERVEITEAINLYNKILTDIYVSDGVPKLLNELPATKQVRHGLFRDIGHLQALDRILICDNASMAVAHIDWRSPRSVDVVVYEEWNYAYRRRGDRALTAPVKGLGIGIRYHLVRTRNRWIVSGWEPYDVRPANAKEFKY</sequence>